<reference evidence="2" key="1">
    <citation type="submission" date="2022-01" db="EMBL/GenBank/DDBJ databases">
        <title>Genome Sequence Resource for Two Populations of Ditylenchus destructor, the Migratory Endoparasitic Phytonematode.</title>
        <authorList>
            <person name="Zhang H."/>
            <person name="Lin R."/>
            <person name="Xie B."/>
        </authorList>
    </citation>
    <scope>NUCLEOTIDE SEQUENCE</scope>
    <source>
        <strain evidence="2">BazhouSP</strain>
    </source>
</reference>
<feature type="region of interest" description="Disordered" evidence="1">
    <location>
        <begin position="45"/>
        <end position="65"/>
    </location>
</feature>
<dbReference type="AlphaFoldDB" id="A0AAD4QY25"/>
<organism evidence="2 3">
    <name type="scientific">Ditylenchus destructor</name>
    <dbReference type="NCBI Taxonomy" id="166010"/>
    <lineage>
        <taxon>Eukaryota</taxon>
        <taxon>Metazoa</taxon>
        <taxon>Ecdysozoa</taxon>
        <taxon>Nematoda</taxon>
        <taxon>Chromadorea</taxon>
        <taxon>Rhabditida</taxon>
        <taxon>Tylenchina</taxon>
        <taxon>Tylenchomorpha</taxon>
        <taxon>Sphaerularioidea</taxon>
        <taxon>Anguinidae</taxon>
        <taxon>Anguininae</taxon>
        <taxon>Ditylenchus</taxon>
    </lineage>
</organism>
<dbReference type="EMBL" id="JAKKPZ010000033">
    <property type="protein sequence ID" value="KAI1708869.1"/>
    <property type="molecule type" value="Genomic_DNA"/>
</dbReference>
<protein>
    <submittedName>
        <fullName evidence="2">Uncharacterized protein</fullName>
    </submittedName>
</protein>
<accession>A0AAD4QY25</accession>
<keyword evidence="3" id="KW-1185">Reference proteome</keyword>
<proteinExistence type="predicted"/>
<name>A0AAD4QY25_9BILA</name>
<evidence type="ECO:0000256" key="1">
    <source>
        <dbReference type="SAM" id="MobiDB-lite"/>
    </source>
</evidence>
<sequence length="83" mass="9119">MFGVSGICVLNGVVEEDWLLSAGMVRKVAVTVEVWKNRNYRRRPPPLNGLQGPLEGAVHPTAAEPDRLSKTTMTTVTRLAVFL</sequence>
<comment type="caution">
    <text evidence="2">The sequence shown here is derived from an EMBL/GenBank/DDBJ whole genome shotgun (WGS) entry which is preliminary data.</text>
</comment>
<evidence type="ECO:0000313" key="2">
    <source>
        <dbReference type="EMBL" id="KAI1708869.1"/>
    </source>
</evidence>
<gene>
    <name evidence="2" type="ORF">DdX_11626</name>
</gene>
<evidence type="ECO:0000313" key="3">
    <source>
        <dbReference type="Proteomes" id="UP001201812"/>
    </source>
</evidence>
<dbReference type="Proteomes" id="UP001201812">
    <property type="component" value="Unassembled WGS sequence"/>
</dbReference>